<evidence type="ECO:0000256" key="5">
    <source>
        <dbReference type="ARBA" id="ARBA00033164"/>
    </source>
</evidence>
<evidence type="ECO:0000256" key="2">
    <source>
        <dbReference type="ARBA" id="ARBA00010876"/>
    </source>
</evidence>
<dbReference type="InterPro" id="IPR006224">
    <property type="entry name" value="PsdUridine_synth_RluA-like_CS"/>
</dbReference>
<dbReference type="SUPFAM" id="SSF55120">
    <property type="entry name" value="Pseudouridine synthase"/>
    <property type="match status" value="1"/>
</dbReference>
<dbReference type="CDD" id="cd02869">
    <property type="entry name" value="PseudoU_synth_RluA_like"/>
    <property type="match status" value="1"/>
</dbReference>
<organism evidence="8 9">
    <name type="scientific">Ohessyouella blattaphilus</name>
    <dbReference type="NCBI Taxonomy" id="2949333"/>
    <lineage>
        <taxon>Bacteria</taxon>
        <taxon>Bacillati</taxon>
        <taxon>Bacillota</taxon>
        <taxon>Clostridia</taxon>
        <taxon>Lachnospirales</taxon>
        <taxon>Lachnospiraceae</taxon>
        <taxon>Ohessyouella</taxon>
    </lineage>
</organism>
<evidence type="ECO:0000313" key="8">
    <source>
        <dbReference type="EMBL" id="MCP1109261.1"/>
    </source>
</evidence>
<evidence type="ECO:0000256" key="6">
    <source>
        <dbReference type="PROSITE-ProRule" id="PRU00182"/>
    </source>
</evidence>
<protein>
    <recommendedName>
        <fullName evidence="4">RNA pseudouridylate synthase</fullName>
    </recommendedName>
    <alternativeName>
        <fullName evidence="5">RNA-uridine isomerase</fullName>
    </alternativeName>
</protein>
<keyword evidence="9" id="KW-1185">Reference proteome</keyword>
<evidence type="ECO:0000256" key="4">
    <source>
        <dbReference type="ARBA" id="ARBA00031870"/>
    </source>
</evidence>
<dbReference type="PROSITE" id="PS01129">
    <property type="entry name" value="PSI_RLU"/>
    <property type="match status" value="1"/>
</dbReference>
<evidence type="ECO:0000256" key="3">
    <source>
        <dbReference type="ARBA" id="ARBA00023235"/>
    </source>
</evidence>
<dbReference type="Pfam" id="PF00849">
    <property type="entry name" value="PseudoU_synth_2"/>
    <property type="match status" value="1"/>
</dbReference>
<sequence length="337" mass="38294">MKEFTIDEKRAGQRFDKYLQKLLKEAGTGFLYKMLRKKNIVLNDKKASGKEILEAGDVIKIYLADETYDKFAGPPLRVPLKTSPKKGRRLEVIYENKDVLLLNKPRGVLSQKAKGGDYSLVEMLRDYLLASQALSPQDLQSFSPGICNRLDRNTSGLVIAGASVYGLQQMSELLRTRHVDKYYLALVHGCLKDSLTIKGFLTKDERKNLVTISETAGESYIETYYEPLAFREDLTLLKVKLITGKTHQIRAHLQSIGHGLVGDYKYGGSVRNDKYKRQYGLSAQFLHSYEVVFPELPERLSDLSRQSFQAPLPTLYKTILEDIQWQHGIPAVSEVLR</sequence>
<dbReference type="InterPro" id="IPR020103">
    <property type="entry name" value="PsdUridine_synth_cat_dom_sf"/>
</dbReference>
<comment type="caution">
    <text evidence="8">The sequence shown here is derived from an EMBL/GenBank/DDBJ whole genome shotgun (WGS) entry which is preliminary data.</text>
</comment>
<reference evidence="8 9" key="1">
    <citation type="journal article" date="2022" name="Genome Biol. Evol.">
        <title>Host diet, physiology and behaviors set the stage for Lachnospiraceae cladogenesis.</title>
        <authorList>
            <person name="Vera-Ponce De Leon A."/>
            <person name="Schneider M."/>
            <person name="Jahnes B.C."/>
            <person name="Sadowski V."/>
            <person name="Camuy-Velez L.A."/>
            <person name="Duan J."/>
            <person name="Sabree Z.L."/>
        </authorList>
    </citation>
    <scope>NUCLEOTIDE SEQUENCE [LARGE SCALE GENOMIC DNA]</scope>
    <source>
        <strain evidence="8 9">PAL227</strain>
    </source>
</reference>
<dbReference type="InterPro" id="IPR036986">
    <property type="entry name" value="S4_RNA-bd_sf"/>
</dbReference>
<dbReference type="PROSITE" id="PS50889">
    <property type="entry name" value="S4"/>
    <property type="match status" value="1"/>
</dbReference>
<feature type="domain" description="Pseudouridine synthase RsuA/RluA-like" evidence="7">
    <location>
        <begin position="98"/>
        <end position="255"/>
    </location>
</feature>
<gene>
    <name evidence="8" type="ORF">NK118_03240</name>
</gene>
<dbReference type="RefSeq" id="WP_262068163.1">
    <property type="nucleotide sequence ID" value="NZ_JAMXOC010000002.1"/>
</dbReference>
<dbReference type="PANTHER" id="PTHR21600">
    <property type="entry name" value="MITOCHONDRIAL RNA PSEUDOURIDINE SYNTHASE"/>
    <property type="match status" value="1"/>
</dbReference>
<proteinExistence type="inferred from homology"/>
<dbReference type="InterPro" id="IPR006145">
    <property type="entry name" value="PsdUridine_synth_RsuA/RluA"/>
</dbReference>
<dbReference type="Proteomes" id="UP001523565">
    <property type="component" value="Unassembled WGS sequence"/>
</dbReference>
<dbReference type="Gene3D" id="3.10.290.10">
    <property type="entry name" value="RNA-binding S4 domain"/>
    <property type="match status" value="1"/>
</dbReference>
<keyword evidence="6" id="KW-0694">RNA-binding</keyword>
<evidence type="ECO:0000259" key="7">
    <source>
        <dbReference type="Pfam" id="PF00849"/>
    </source>
</evidence>
<evidence type="ECO:0000313" key="9">
    <source>
        <dbReference type="Proteomes" id="UP001523565"/>
    </source>
</evidence>
<evidence type="ECO:0000256" key="1">
    <source>
        <dbReference type="ARBA" id="ARBA00000073"/>
    </source>
</evidence>
<dbReference type="EMBL" id="JAMZFV010000002">
    <property type="protein sequence ID" value="MCP1109261.1"/>
    <property type="molecule type" value="Genomic_DNA"/>
</dbReference>
<name>A0ABT1EHU3_9FIRM</name>
<dbReference type="Gene3D" id="3.30.2350.10">
    <property type="entry name" value="Pseudouridine synthase"/>
    <property type="match status" value="1"/>
</dbReference>
<accession>A0ABT1EHU3</accession>
<keyword evidence="3" id="KW-0413">Isomerase</keyword>
<comment type="catalytic activity">
    <reaction evidence="1">
        <text>a uridine in RNA = a pseudouridine in RNA</text>
        <dbReference type="Rhea" id="RHEA:48348"/>
        <dbReference type="Rhea" id="RHEA-COMP:12068"/>
        <dbReference type="Rhea" id="RHEA-COMP:12069"/>
        <dbReference type="ChEBI" id="CHEBI:65314"/>
        <dbReference type="ChEBI" id="CHEBI:65315"/>
    </reaction>
</comment>
<dbReference type="InterPro" id="IPR050188">
    <property type="entry name" value="RluA_PseudoU_synthase"/>
</dbReference>
<comment type="similarity">
    <text evidence="2">Belongs to the pseudouridine synthase RluA family.</text>
</comment>